<dbReference type="InterPro" id="IPR036388">
    <property type="entry name" value="WH-like_DNA-bd_sf"/>
</dbReference>
<reference evidence="7" key="1">
    <citation type="submission" date="2017-04" db="EMBL/GenBank/DDBJ databases">
        <title>Function of individual gut microbiota members based on whole genome sequencing of pure cultures obtained from chicken caecum.</title>
        <authorList>
            <person name="Medvecky M."/>
            <person name="Cejkova D."/>
            <person name="Polansky O."/>
            <person name="Karasova D."/>
            <person name="Kubasova T."/>
            <person name="Cizek A."/>
            <person name="Rychlik I."/>
        </authorList>
    </citation>
    <scope>NUCLEOTIDE SEQUENCE [LARGE SCALE GENOMIC DNA]</scope>
    <source>
        <strain evidence="7">An5</strain>
    </source>
</reference>
<feature type="domain" description="HTH lysR-type" evidence="5">
    <location>
        <begin position="1"/>
        <end position="58"/>
    </location>
</feature>
<sequence length="305" mass="33307">MLDYRVHTFLAVYRSRSFTQAARELHITQPAVSQHIRHLERHYGARLFEKTTRGAEPTEAGRMLYRALSVMENDEERLCAELRAGAQGADATPLHLGCTRTVADYAVPRILAQRAAARPAKPICMRVGNTAELLALMDTGEVDCALVEGSFDRTAFDFAVFSREPFIAVASPELAERLRAGGARGIEGLLGARLILREVGSGTRDILERNLAAHDLGTADFAGVIELASIPAILACVEAGAGISFLYRIAAERELAAGALVDVTPRDFTIEHDFSLVWQRGSIYADSYRALLRAWRKVAEAGAAR</sequence>
<dbReference type="AlphaFoldDB" id="A0A1Y3XTG1"/>
<dbReference type="Gene3D" id="1.10.10.10">
    <property type="entry name" value="Winged helix-like DNA-binding domain superfamily/Winged helix DNA-binding domain"/>
    <property type="match status" value="1"/>
</dbReference>
<keyword evidence="2" id="KW-0805">Transcription regulation</keyword>
<evidence type="ECO:0000256" key="4">
    <source>
        <dbReference type="ARBA" id="ARBA00023163"/>
    </source>
</evidence>
<dbReference type="PANTHER" id="PTHR30126:SF39">
    <property type="entry name" value="HTH-TYPE TRANSCRIPTIONAL REGULATOR CYSL"/>
    <property type="match status" value="1"/>
</dbReference>
<dbReference type="PANTHER" id="PTHR30126">
    <property type="entry name" value="HTH-TYPE TRANSCRIPTIONAL REGULATOR"/>
    <property type="match status" value="1"/>
</dbReference>
<keyword evidence="7" id="KW-1185">Reference proteome</keyword>
<proteinExistence type="inferred from homology"/>
<dbReference type="Pfam" id="PF00126">
    <property type="entry name" value="HTH_1"/>
    <property type="match status" value="1"/>
</dbReference>
<dbReference type="PROSITE" id="PS50931">
    <property type="entry name" value="HTH_LYSR"/>
    <property type="match status" value="1"/>
</dbReference>
<dbReference type="EMBL" id="NFIE01000008">
    <property type="protein sequence ID" value="OUN88803.1"/>
    <property type="molecule type" value="Genomic_DNA"/>
</dbReference>
<comment type="caution">
    <text evidence="6">The sequence shown here is derived from an EMBL/GenBank/DDBJ whole genome shotgun (WGS) entry which is preliminary data.</text>
</comment>
<comment type="similarity">
    <text evidence="1">Belongs to the LysR transcriptional regulatory family.</text>
</comment>
<dbReference type="RefSeq" id="WP_094335330.1">
    <property type="nucleotide sequence ID" value="NZ_NFIE01000008.1"/>
</dbReference>
<gene>
    <name evidence="6" type="ORF">B5G02_04350</name>
</gene>
<evidence type="ECO:0000259" key="5">
    <source>
        <dbReference type="PROSITE" id="PS50931"/>
    </source>
</evidence>
<dbReference type="Gene3D" id="3.40.190.10">
    <property type="entry name" value="Periplasmic binding protein-like II"/>
    <property type="match status" value="2"/>
</dbReference>
<keyword evidence="4" id="KW-0804">Transcription</keyword>
<dbReference type="Pfam" id="PF03466">
    <property type="entry name" value="LysR_substrate"/>
    <property type="match status" value="1"/>
</dbReference>
<dbReference type="Proteomes" id="UP000195781">
    <property type="component" value="Unassembled WGS sequence"/>
</dbReference>
<protein>
    <recommendedName>
        <fullName evidence="5">HTH lysR-type domain-containing protein</fullName>
    </recommendedName>
</protein>
<dbReference type="SUPFAM" id="SSF53850">
    <property type="entry name" value="Periplasmic binding protein-like II"/>
    <property type="match status" value="1"/>
</dbReference>
<dbReference type="GO" id="GO:0003700">
    <property type="term" value="F:DNA-binding transcription factor activity"/>
    <property type="evidence" value="ECO:0007669"/>
    <property type="project" value="InterPro"/>
</dbReference>
<dbReference type="InterPro" id="IPR005119">
    <property type="entry name" value="LysR_subst-bd"/>
</dbReference>
<name>A0A1Y3XTG1_9ACTN</name>
<accession>A0A1Y3XTG1</accession>
<dbReference type="OrthoDB" id="3183195at2"/>
<dbReference type="SUPFAM" id="SSF46785">
    <property type="entry name" value="Winged helix' DNA-binding domain"/>
    <property type="match status" value="1"/>
</dbReference>
<evidence type="ECO:0000256" key="2">
    <source>
        <dbReference type="ARBA" id="ARBA00023015"/>
    </source>
</evidence>
<dbReference type="InterPro" id="IPR036390">
    <property type="entry name" value="WH_DNA-bd_sf"/>
</dbReference>
<evidence type="ECO:0000256" key="3">
    <source>
        <dbReference type="ARBA" id="ARBA00023125"/>
    </source>
</evidence>
<dbReference type="InterPro" id="IPR000847">
    <property type="entry name" value="LysR_HTH_N"/>
</dbReference>
<dbReference type="GO" id="GO:0000976">
    <property type="term" value="F:transcription cis-regulatory region binding"/>
    <property type="evidence" value="ECO:0007669"/>
    <property type="project" value="TreeGrafter"/>
</dbReference>
<evidence type="ECO:0000313" key="7">
    <source>
        <dbReference type="Proteomes" id="UP000195781"/>
    </source>
</evidence>
<organism evidence="6 7">
    <name type="scientific">[Collinsella] massiliensis</name>
    <dbReference type="NCBI Taxonomy" id="1232426"/>
    <lineage>
        <taxon>Bacteria</taxon>
        <taxon>Bacillati</taxon>
        <taxon>Actinomycetota</taxon>
        <taxon>Coriobacteriia</taxon>
        <taxon>Coriobacteriales</taxon>
        <taxon>Coriobacteriaceae</taxon>
        <taxon>Enorma</taxon>
    </lineage>
</organism>
<dbReference type="PRINTS" id="PR00039">
    <property type="entry name" value="HTHLYSR"/>
</dbReference>
<keyword evidence="3" id="KW-0238">DNA-binding</keyword>
<evidence type="ECO:0000256" key="1">
    <source>
        <dbReference type="ARBA" id="ARBA00009437"/>
    </source>
</evidence>
<evidence type="ECO:0000313" key="6">
    <source>
        <dbReference type="EMBL" id="OUN88803.1"/>
    </source>
</evidence>
<dbReference type="FunFam" id="1.10.10.10:FF:000001">
    <property type="entry name" value="LysR family transcriptional regulator"/>
    <property type="match status" value="1"/>
</dbReference>